<name>A0A0G4HYQ3_9ALVE</name>
<dbReference type="AlphaFoldDB" id="A0A0G4HYQ3"/>
<sequence>MSPRTGCCTCTLDQICLLYTTCLLYVGYLDQIKERAKKPFDEIVWEAQLERERLRGTGGVGGDNSVLERPLKKTKQTSKSSSHPPKPAERVMKDHIIAVIENAKIGVKETRVVSFSTNEEGGAQPDFAVDEIRFYNPDEDGISYKNNYRVMVEYKICSVADRQKKLFTVWWPPGKAKIVLTKFLNHVCSFYREPIK</sequence>
<accession>A0A0G4HYQ3</accession>
<proteinExistence type="predicted"/>
<evidence type="ECO:0000313" key="2">
    <source>
        <dbReference type="EMBL" id="CEM49665.1"/>
    </source>
</evidence>
<organism evidence="2">
    <name type="scientific">Chromera velia CCMP2878</name>
    <dbReference type="NCBI Taxonomy" id="1169474"/>
    <lineage>
        <taxon>Eukaryota</taxon>
        <taxon>Sar</taxon>
        <taxon>Alveolata</taxon>
        <taxon>Colpodellida</taxon>
        <taxon>Chromeraceae</taxon>
        <taxon>Chromera</taxon>
    </lineage>
</organism>
<evidence type="ECO:0000256" key="1">
    <source>
        <dbReference type="SAM" id="MobiDB-lite"/>
    </source>
</evidence>
<dbReference type="VEuPathDB" id="CryptoDB:Cvel_9531"/>
<feature type="region of interest" description="Disordered" evidence="1">
    <location>
        <begin position="56"/>
        <end position="88"/>
    </location>
</feature>
<reference evidence="2" key="1">
    <citation type="submission" date="2014-11" db="EMBL/GenBank/DDBJ databases">
        <authorList>
            <person name="Otto D Thomas"/>
            <person name="Naeem Raeece"/>
        </authorList>
    </citation>
    <scope>NUCLEOTIDE SEQUENCE</scope>
</reference>
<protein>
    <submittedName>
        <fullName evidence="2">Uncharacterized protein</fullName>
    </submittedName>
</protein>
<gene>
    <name evidence="2" type="ORF">Cvel_9531</name>
</gene>
<dbReference type="EMBL" id="CDMZ01004411">
    <property type="protein sequence ID" value="CEM49665.1"/>
    <property type="molecule type" value="Genomic_DNA"/>
</dbReference>